<dbReference type="AlphaFoldDB" id="A0A3Q2D4F1"/>
<reference evidence="7" key="1">
    <citation type="submission" date="2025-08" db="UniProtKB">
        <authorList>
            <consortium name="Ensembl"/>
        </authorList>
    </citation>
    <scope>IDENTIFICATION</scope>
</reference>
<dbReference type="Gene3D" id="2.60.40.10">
    <property type="entry name" value="Immunoglobulins"/>
    <property type="match status" value="1"/>
</dbReference>
<feature type="domain" description="Ig-like" evidence="6">
    <location>
        <begin position="41"/>
        <end position="140"/>
    </location>
</feature>
<dbReference type="Proteomes" id="UP000265020">
    <property type="component" value="Unassembled WGS sequence"/>
</dbReference>
<evidence type="ECO:0000256" key="2">
    <source>
        <dbReference type="ARBA" id="ARBA00023136"/>
    </source>
</evidence>
<dbReference type="InterPro" id="IPR050504">
    <property type="entry name" value="IgSF_BTN/MOG"/>
</dbReference>
<dbReference type="SMART" id="SM00406">
    <property type="entry name" value="IGv"/>
    <property type="match status" value="1"/>
</dbReference>
<sequence length="221" mass="25023">DAFPHHCSLLMLLCVLIMLVHLFLSSSSSQDLLSTKVAVWEGAQSVVLPCHYSGGLKGTVTVKWNRYDLIPNTVHRRQERDDLREQNPQFRGRTSLRRDATASGDFSITLREPQLPDSGFYICWITDETEEIKRSDIQLSVRGQLPYPNYIIIPLSFYSLSRASQTSLLQTPPPLLLGEPRVQLGPPTDTVPLLCPGWSSRHPPGGTYFKPLQREHPEKKF</sequence>
<dbReference type="SMART" id="SM00409">
    <property type="entry name" value="IG"/>
    <property type="match status" value="1"/>
</dbReference>
<dbReference type="SUPFAM" id="SSF48726">
    <property type="entry name" value="Immunoglobulin"/>
    <property type="match status" value="1"/>
</dbReference>
<accession>A0A3Q2D4F1</accession>
<name>A0A3Q2D4F1_CYPVA</name>
<feature type="signal peptide" evidence="5">
    <location>
        <begin position="1"/>
        <end position="29"/>
    </location>
</feature>
<keyword evidence="5" id="KW-0732">Signal</keyword>
<dbReference type="PROSITE" id="PS50835">
    <property type="entry name" value="IG_LIKE"/>
    <property type="match status" value="1"/>
</dbReference>
<keyword evidence="2" id="KW-0472">Membrane</keyword>
<evidence type="ECO:0000313" key="8">
    <source>
        <dbReference type="Proteomes" id="UP000265020"/>
    </source>
</evidence>
<dbReference type="InterPro" id="IPR036179">
    <property type="entry name" value="Ig-like_dom_sf"/>
</dbReference>
<feature type="region of interest" description="Disordered" evidence="4">
    <location>
        <begin position="78"/>
        <end position="98"/>
    </location>
</feature>
<dbReference type="GeneTree" id="ENSGT00940000167778"/>
<dbReference type="PANTHER" id="PTHR24100">
    <property type="entry name" value="BUTYROPHILIN"/>
    <property type="match status" value="1"/>
</dbReference>
<dbReference type="GO" id="GO:0016020">
    <property type="term" value="C:membrane"/>
    <property type="evidence" value="ECO:0007669"/>
    <property type="project" value="UniProtKB-SubCell"/>
</dbReference>
<feature type="chain" id="PRO_5018759149" description="Ig-like domain-containing protein" evidence="5">
    <location>
        <begin position="30"/>
        <end position="221"/>
    </location>
</feature>
<proteinExistence type="predicted"/>
<dbReference type="Pfam" id="PF07686">
    <property type="entry name" value="V-set"/>
    <property type="match status" value="1"/>
</dbReference>
<dbReference type="InterPro" id="IPR013783">
    <property type="entry name" value="Ig-like_fold"/>
</dbReference>
<dbReference type="InterPro" id="IPR013106">
    <property type="entry name" value="Ig_V-set"/>
</dbReference>
<evidence type="ECO:0000256" key="1">
    <source>
        <dbReference type="ARBA" id="ARBA00004370"/>
    </source>
</evidence>
<evidence type="ECO:0000256" key="3">
    <source>
        <dbReference type="ARBA" id="ARBA00023319"/>
    </source>
</evidence>
<evidence type="ECO:0000256" key="4">
    <source>
        <dbReference type="SAM" id="MobiDB-lite"/>
    </source>
</evidence>
<reference evidence="7" key="2">
    <citation type="submission" date="2025-09" db="UniProtKB">
        <authorList>
            <consortium name="Ensembl"/>
        </authorList>
    </citation>
    <scope>IDENTIFICATION</scope>
</reference>
<keyword evidence="3" id="KW-0393">Immunoglobulin domain</keyword>
<evidence type="ECO:0000256" key="5">
    <source>
        <dbReference type="SAM" id="SignalP"/>
    </source>
</evidence>
<protein>
    <recommendedName>
        <fullName evidence="6">Ig-like domain-containing protein</fullName>
    </recommendedName>
</protein>
<evidence type="ECO:0000259" key="6">
    <source>
        <dbReference type="PROSITE" id="PS50835"/>
    </source>
</evidence>
<comment type="subcellular location">
    <subcellularLocation>
        <location evidence="1">Membrane</location>
    </subcellularLocation>
</comment>
<evidence type="ECO:0000313" key="7">
    <source>
        <dbReference type="Ensembl" id="ENSCVAP00000013446.1"/>
    </source>
</evidence>
<organism evidence="7 8">
    <name type="scientific">Cyprinodon variegatus</name>
    <name type="common">Sheepshead minnow</name>
    <dbReference type="NCBI Taxonomy" id="28743"/>
    <lineage>
        <taxon>Eukaryota</taxon>
        <taxon>Metazoa</taxon>
        <taxon>Chordata</taxon>
        <taxon>Craniata</taxon>
        <taxon>Vertebrata</taxon>
        <taxon>Euteleostomi</taxon>
        <taxon>Actinopterygii</taxon>
        <taxon>Neopterygii</taxon>
        <taxon>Teleostei</taxon>
        <taxon>Neoteleostei</taxon>
        <taxon>Acanthomorphata</taxon>
        <taxon>Ovalentaria</taxon>
        <taxon>Atherinomorphae</taxon>
        <taxon>Cyprinodontiformes</taxon>
        <taxon>Cyprinodontidae</taxon>
        <taxon>Cyprinodon</taxon>
    </lineage>
</organism>
<dbReference type="InterPro" id="IPR003599">
    <property type="entry name" value="Ig_sub"/>
</dbReference>
<keyword evidence="8" id="KW-1185">Reference proteome</keyword>
<dbReference type="Ensembl" id="ENSCVAT00000020989.1">
    <property type="protein sequence ID" value="ENSCVAP00000013446.1"/>
    <property type="gene ID" value="ENSCVAG00000015949.1"/>
</dbReference>
<dbReference type="InterPro" id="IPR007110">
    <property type="entry name" value="Ig-like_dom"/>
</dbReference>